<organism evidence="8 9">
    <name type="scientific">Bacteroides faecichinchillae</name>
    <dbReference type="NCBI Taxonomy" id="871325"/>
    <lineage>
        <taxon>Bacteria</taxon>
        <taxon>Pseudomonadati</taxon>
        <taxon>Bacteroidota</taxon>
        <taxon>Bacteroidia</taxon>
        <taxon>Bacteroidales</taxon>
        <taxon>Bacteroidaceae</taxon>
        <taxon>Bacteroides</taxon>
    </lineage>
</organism>
<keyword evidence="9" id="KW-1185">Reference proteome</keyword>
<evidence type="ECO:0000256" key="3">
    <source>
        <dbReference type="ARBA" id="ARBA00022781"/>
    </source>
</evidence>
<dbReference type="HAMAP" id="MF_01416">
    <property type="entry name" value="ATP_synth_delta_bact"/>
    <property type="match status" value="1"/>
</dbReference>
<keyword evidence="2 7" id="KW-0813">Transport</keyword>
<gene>
    <name evidence="7" type="primary">atpH</name>
    <name evidence="8" type="ORF">SAMN05444349_101226</name>
</gene>
<reference evidence="8 9" key="1">
    <citation type="submission" date="2016-11" db="EMBL/GenBank/DDBJ databases">
        <authorList>
            <person name="Jaros S."/>
            <person name="Januszkiewicz K."/>
            <person name="Wedrychowicz H."/>
        </authorList>
    </citation>
    <scope>NUCLEOTIDE SEQUENCE [LARGE SCALE GENOMIC DNA]</scope>
    <source>
        <strain evidence="8 9">DSM 26883</strain>
    </source>
</reference>
<name>A0A1M4SRH1_9BACE</name>
<dbReference type="AlphaFoldDB" id="A0A1M4SRH1"/>
<evidence type="ECO:0000256" key="2">
    <source>
        <dbReference type="ARBA" id="ARBA00022448"/>
    </source>
</evidence>
<keyword evidence="4 7" id="KW-0406">Ion transport</keyword>
<dbReference type="GO" id="GO:0045259">
    <property type="term" value="C:proton-transporting ATP synthase complex"/>
    <property type="evidence" value="ECO:0007669"/>
    <property type="project" value="UniProtKB-KW"/>
</dbReference>
<evidence type="ECO:0000313" key="9">
    <source>
        <dbReference type="Proteomes" id="UP000184436"/>
    </source>
</evidence>
<dbReference type="EMBL" id="FQVD01000001">
    <property type="protein sequence ID" value="SHE34776.1"/>
    <property type="molecule type" value="Genomic_DNA"/>
</dbReference>
<keyword evidence="7" id="KW-1003">Cell membrane</keyword>
<keyword evidence="6 7" id="KW-0066">ATP synthesis</keyword>
<keyword evidence="7" id="KW-0139">CF(1)</keyword>
<dbReference type="Gene3D" id="1.10.520.20">
    <property type="entry name" value="N-terminal domain of the delta subunit of the F1F0-ATP synthase"/>
    <property type="match status" value="1"/>
</dbReference>
<evidence type="ECO:0000256" key="6">
    <source>
        <dbReference type="ARBA" id="ARBA00023310"/>
    </source>
</evidence>
<dbReference type="GO" id="GO:0005886">
    <property type="term" value="C:plasma membrane"/>
    <property type="evidence" value="ECO:0007669"/>
    <property type="project" value="UniProtKB-SubCell"/>
</dbReference>
<dbReference type="RefSeq" id="WP_073349015.1">
    <property type="nucleotide sequence ID" value="NZ_FQVD01000001.1"/>
</dbReference>
<protein>
    <recommendedName>
        <fullName evidence="7">ATP synthase subunit delta</fullName>
    </recommendedName>
    <alternativeName>
        <fullName evidence="7">ATP synthase F(1) sector subunit delta</fullName>
    </alternativeName>
    <alternativeName>
        <fullName evidence="7">F-type ATPase subunit delta</fullName>
        <shortName evidence="7">F-ATPase subunit delta</shortName>
    </alternativeName>
</protein>
<comment type="function">
    <text evidence="7">F(1)F(0) ATP synthase produces ATP from ADP in the presence of a proton or sodium gradient. F-type ATPases consist of two structural domains, F(1) containing the extramembraneous catalytic core and F(0) containing the membrane proton channel, linked together by a central stalk and a peripheral stalk. During catalysis, ATP synthesis in the catalytic domain of F(1) is coupled via a rotary mechanism of the central stalk subunits to proton translocation.</text>
</comment>
<comment type="function">
    <text evidence="7">This protein is part of the stalk that links CF(0) to CF(1). It either transmits conformational changes from CF(0) to CF(1) or is implicated in proton conduction.</text>
</comment>
<comment type="similarity">
    <text evidence="7">Belongs to the ATPase delta chain family.</text>
</comment>
<sequence>MDVGILSMRYAKAMIEYAQEKGVEDRVYQEFVTLSYCFTKQPALREALDNPIIPFEEKILLICTAADGDGESSSEFVRFITMVLKNRREGYLQFITLMYMDLYRKLKHIGTGKLITAVPVNKETEHRIRSTAAHILHSKMELETVVDPTIEGGFIFDINDYRLDASIATQLKRVKQQFIDKNRRIV</sequence>
<dbReference type="SUPFAM" id="SSF47928">
    <property type="entry name" value="N-terminal domain of the delta subunit of the F1F0-ATP synthase"/>
    <property type="match status" value="1"/>
</dbReference>
<dbReference type="Proteomes" id="UP000184436">
    <property type="component" value="Unassembled WGS sequence"/>
</dbReference>
<dbReference type="GO" id="GO:0046933">
    <property type="term" value="F:proton-transporting ATP synthase activity, rotational mechanism"/>
    <property type="evidence" value="ECO:0007669"/>
    <property type="project" value="UniProtKB-UniRule"/>
</dbReference>
<dbReference type="NCBIfam" id="TIGR01145">
    <property type="entry name" value="ATP_synt_delta"/>
    <property type="match status" value="1"/>
</dbReference>
<evidence type="ECO:0000256" key="1">
    <source>
        <dbReference type="ARBA" id="ARBA00004370"/>
    </source>
</evidence>
<evidence type="ECO:0000256" key="4">
    <source>
        <dbReference type="ARBA" id="ARBA00023065"/>
    </source>
</evidence>
<dbReference type="STRING" id="871325.SAMN05444349_101226"/>
<dbReference type="OrthoDB" id="9802471at2"/>
<dbReference type="NCBIfam" id="NF009964">
    <property type="entry name" value="PRK13429.1-3"/>
    <property type="match status" value="1"/>
</dbReference>
<dbReference type="Pfam" id="PF00213">
    <property type="entry name" value="OSCP"/>
    <property type="match status" value="1"/>
</dbReference>
<comment type="subcellular location">
    <subcellularLocation>
        <location evidence="7">Cell membrane</location>
        <topology evidence="7">Peripheral membrane protein</topology>
    </subcellularLocation>
    <subcellularLocation>
        <location evidence="1">Membrane</location>
    </subcellularLocation>
</comment>
<evidence type="ECO:0000256" key="7">
    <source>
        <dbReference type="HAMAP-Rule" id="MF_01416"/>
    </source>
</evidence>
<dbReference type="PRINTS" id="PR00125">
    <property type="entry name" value="ATPASEDELTA"/>
</dbReference>
<dbReference type="InterPro" id="IPR026015">
    <property type="entry name" value="ATP_synth_OSCP/delta_N_sf"/>
</dbReference>
<keyword evidence="3 7" id="KW-0375">Hydrogen ion transport</keyword>
<dbReference type="PANTHER" id="PTHR11910">
    <property type="entry name" value="ATP SYNTHASE DELTA CHAIN"/>
    <property type="match status" value="1"/>
</dbReference>
<accession>A0A1M4SRH1</accession>
<proteinExistence type="inferred from homology"/>
<dbReference type="InterPro" id="IPR000711">
    <property type="entry name" value="ATPase_OSCP/dsu"/>
</dbReference>
<evidence type="ECO:0000313" key="8">
    <source>
        <dbReference type="EMBL" id="SHE34776.1"/>
    </source>
</evidence>
<evidence type="ECO:0000256" key="5">
    <source>
        <dbReference type="ARBA" id="ARBA00023136"/>
    </source>
</evidence>
<keyword evidence="5 7" id="KW-0472">Membrane</keyword>